<name>A0ABY9BUB9_VITVI</name>
<keyword evidence="2" id="KW-0808">Transferase</keyword>
<dbReference type="Pfam" id="PF00069">
    <property type="entry name" value="Pkinase"/>
    <property type="match status" value="1"/>
</dbReference>
<evidence type="ECO:0000259" key="8">
    <source>
        <dbReference type="PROSITE" id="PS50011"/>
    </source>
</evidence>
<dbReference type="Proteomes" id="UP001227230">
    <property type="component" value="Chromosome 4"/>
</dbReference>
<reference evidence="9 10" key="1">
    <citation type="journal article" date="2023" name="Hortic Res">
        <title>The complete reference genome for grapevine (Vitis vinifera L.) genetics and breeding.</title>
        <authorList>
            <person name="Shi X."/>
            <person name="Cao S."/>
            <person name="Wang X."/>
            <person name="Huang S."/>
            <person name="Wang Y."/>
            <person name="Liu Z."/>
            <person name="Liu W."/>
            <person name="Leng X."/>
            <person name="Peng Y."/>
            <person name="Wang N."/>
            <person name="Wang Y."/>
            <person name="Ma Z."/>
            <person name="Xu X."/>
            <person name="Zhang F."/>
            <person name="Xue H."/>
            <person name="Zhong H."/>
            <person name="Wang Y."/>
            <person name="Zhang K."/>
            <person name="Velt A."/>
            <person name="Avia K."/>
            <person name="Holtgrawe D."/>
            <person name="Grimplet J."/>
            <person name="Matus J.T."/>
            <person name="Ware D."/>
            <person name="Wu X."/>
            <person name="Wang H."/>
            <person name="Liu C."/>
            <person name="Fang Y."/>
            <person name="Rustenholz C."/>
            <person name="Cheng Z."/>
            <person name="Xiao H."/>
            <person name="Zhou Y."/>
        </authorList>
    </citation>
    <scope>NUCLEOTIDE SEQUENCE [LARGE SCALE GENOMIC DNA]</scope>
    <source>
        <strain evidence="10">cv. Pinot noir / PN40024</strain>
        <tissue evidence="9">Leaf</tissue>
    </source>
</reference>
<keyword evidence="10" id="KW-1185">Reference proteome</keyword>
<evidence type="ECO:0000256" key="5">
    <source>
        <dbReference type="ARBA" id="ARBA00022989"/>
    </source>
</evidence>
<dbReference type="Gene3D" id="1.10.510.10">
    <property type="entry name" value="Transferase(Phosphotransferase) domain 1"/>
    <property type="match status" value="1"/>
</dbReference>
<accession>A0ABY9BUB9</accession>
<dbReference type="EMBL" id="CP126651">
    <property type="protein sequence ID" value="WJZ86117.1"/>
    <property type="molecule type" value="Genomic_DNA"/>
</dbReference>
<dbReference type="SUPFAM" id="SSF56112">
    <property type="entry name" value="Protein kinase-like (PK-like)"/>
    <property type="match status" value="1"/>
</dbReference>
<dbReference type="InterPro" id="IPR045874">
    <property type="entry name" value="LRK10/LRL21-25-like"/>
</dbReference>
<protein>
    <recommendedName>
        <fullName evidence="8">Protein kinase domain-containing protein</fullName>
    </recommendedName>
</protein>
<dbReference type="InterPro" id="IPR000719">
    <property type="entry name" value="Prot_kinase_dom"/>
</dbReference>
<keyword evidence="2" id="KW-0723">Serine/threonine-protein kinase</keyword>
<keyword evidence="3" id="KW-0812">Transmembrane</keyword>
<proteinExistence type="predicted"/>
<keyword evidence="2" id="KW-0418">Kinase</keyword>
<keyword evidence="6" id="KW-0472">Membrane</keyword>
<feature type="domain" description="Protein kinase" evidence="8">
    <location>
        <begin position="1"/>
        <end position="176"/>
    </location>
</feature>
<evidence type="ECO:0000256" key="2">
    <source>
        <dbReference type="ARBA" id="ARBA00022527"/>
    </source>
</evidence>
<organism evidence="9 10">
    <name type="scientific">Vitis vinifera</name>
    <name type="common">Grape</name>
    <dbReference type="NCBI Taxonomy" id="29760"/>
    <lineage>
        <taxon>Eukaryota</taxon>
        <taxon>Viridiplantae</taxon>
        <taxon>Streptophyta</taxon>
        <taxon>Embryophyta</taxon>
        <taxon>Tracheophyta</taxon>
        <taxon>Spermatophyta</taxon>
        <taxon>Magnoliopsida</taxon>
        <taxon>eudicotyledons</taxon>
        <taxon>Gunneridae</taxon>
        <taxon>Pentapetalae</taxon>
        <taxon>rosids</taxon>
        <taxon>Vitales</taxon>
        <taxon>Vitaceae</taxon>
        <taxon>Viteae</taxon>
        <taxon>Vitis</taxon>
    </lineage>
</organism>
<sequence>MDHGTLDNHLFQVNQLEFGKFHEISVGTTKAIAYLHKEMPTENHYDIKPGNVLLDSNFTPKVADLGLAKLCNRDITHMTLTGGRGTPGSKVENMAKVALWCVQYKPKARPSVTVELKGLEEAISGLLLSHKQIGVHSSNILGLGLRSCAEEPIRKDAHDWDHHINDAYNCMHIVVQ</sequence>
<gene>
    <name evidence="9" type="ORF">VitviT2T_005608</name>
</gene>
<evidence type="ECO:0000256" key="4">
    <source>
        <dbReference type="ARBA" id="ARBA00022729"/>
    </source>
</evidence>
<evidence type="ECO:0000313" key="9">
    <source>
        <dbReference type="EMBL" id="WJZ86117.1"/>
    </source>
</evidence>
<comment type="subcellular location">
    <subcellularLocation>
        <location evidence="1">Membrane</location>
        <topology evidence="1">Single-pass type I membrane protein</topology>
    </subcellularLocation>
</comment>
<keyword evidence="7" id="KW-0325">Glycoprotein</keyword>
<dbReference type="InterPro" id="IPR011009">
    <property type="entry name" value="Kinase-like_dom_sf"/>
</dbReference>
<evidence type="ECO:0000256" key="3">
    <source>
        <dbReference type="ARBA" id="ARBA00022692"/>
    </source>
</evidence>
<dbReference type="PROSITE" id="PS50011">
    <property type="entry name" value="PROTEIN_KINASE_DOM"/>
    <property type="match status" value="1"/>
</dbReference>
<dbReference type="PANTHER" id="PTHR27009">
    <property type="entry name" value="RUST RESISTANCE KINASE LR10-RELATED"/>
    <property type="match status" value="1"/>
</dbReference>
<evidence type="ECO:0000313" key="10">
    <source>
        <dbReference type="Proteomes" id="UP001227230"/>
    </source>
</evidence>
<keyword evidence="4" id="KW-0732">Signal</keyword>
<evidence type="ECO:0000256" key="1">
    <source>
        <dbReference type="ARBA" id="ARBA00004479"/>
    </source>
</evidence>
<evidence type="ECO:0000256" key="7">
    <source>
        <dbReference type="ARBA" id="ARBA00023180"/>
    </source>
</evidence>
<evidence type="ECO:0000256" key="6">
    <source>
        <dbReference type="ARBA" id="ARBA00023136"/>
    </source>
</evidence>
<keyword evidence="5" id="KW-1133">Transmembrane helix</keyword>